<dbReference type="PANTHER" id="PTHR35205">
    <property type="entry name" value="NB-ARC AND TPR DOMAIN PROTEIN"/>
    <property type="match status" value="1"/>
</dbReference>
<feature type="domain" description="NB-ARC" evidence="1">
    <location>
        <begin position="47"/>
        <end position="155"/>
    </location>
</feature>
<gene>
    <name evidence="2" type="ORF">PG997_003319</name>
</gene>
<dbReference type="RefSeq" id="XP_066671252.1">
    <property type="nucleotide sequence ID" value="XM_066807634.1"/>
</dbReference>
<dbReference type="PANTHER" id="PTHR35205:SF1">
    <property type="entry name" value="ZU5 DOMAIN-CONTAINING PROTEIN"/>
    <property type="match status" value="1"/>
</dbReference>
<organism evidence="2 3">
    <name type="scientific">Apiospora hydei</name>
    <dbReference type="NCBI Taxonomy" id="1337664"/>
    <lineage>
        <taxon>Eukaryota</taxon>
        <taxon>Fungi</taxon>
        <taxon>Dikarya</taxon>
        <taxon>Ascomycota</taxon>
        <taxon>Pezizomycotina</taxon>
        <taxon>Sordariomycetes</taxon>
        <taxon>Xylariomycetidae</taxon>
        <taxon>Amphisphaeriales</taxon>
        <taxon>Apiosporaceae</taxon>
        <taxon>Apiospora</taxon>
    </lineage>
</organism>
<evidence type="ECO:0000259" key="1">
    <source>
        <dbReference type="Pfam" id="PF00931"/>
    </source>
</evidence>
<dbReference type="Gene3D" id="3.40.50.300">
    <property type="entry name" value="P-loop containing nucleotide triphosphate hydrolases"/>
    <property type="match status" value="1"/>
</dbReference>
<dbReference type="EMBL" id="JAQQWN010000004">
    <property type="protein sequence ID" value="KAK8088358.1"/>
    <property type="molecule type" value="Genomic_DNA"/>
</dbReference>
<accession>A0ABR1WYW9</accession>
<dbReference type="Pfam" id="PF00931">
    <property type="entry name" value="NB-ARC"/>
    <property type="match status" value="1"/>
</dbReference>
<dbReference type="InterPro" id="IPR011990">
    <property type="entry name" value="TPR-like_helical_dom_sf"/>
</dbReference>
<evidence type="ECO:0000313" key="3">
    <source>
        <dbReference type="Proteomes" id="UP001433268"/>
    </source>
</evidence>
<dbReference type="Gene3D" id="1.25.40.10">
    <property type="entry name" value="Tetratricopeptide repeat domain"/>
    <property type="match status" value="1"/>
</dbReference>
<sequence>MEETQPPDQASAKIEVLQSPPNPHFASRNWELTFLDVWLSQSGGRSCVIGGLPGVGKTQLVNKYLHQFCDSYGCIIWLPAGNMDSMMSVVKTFCHRIGIASETSDLETCAKAFKDWQSTNKNWLLIFDDVKDWTAIEEYLPTTHGSSLITTRDLEFLTSGTHNLKLDSLDAILGAELFCGYLKWEDGGPSEDDRKIARAVSEELGGLPMALAHVAGYITKHDLSLESMVKRLRNVRCCDHIWREEYILTTIPHPASLGVLWDGFLAELRPEGRTILELMAFFNADQVPQYFWNSRIKEEPQRDVFSKALEDLEQRELVHRRRIDGIMHLSTHRALQKTMLCRLRWGTRLYSCALEYAIAMVHSACPQCEPFGAPKQDDWLKYDRVVIQAESLRSRVTDDCLPCVVALQLCGVYAEVCRYLHLRGDHDTAQPLVEDGLRMCEAHPKSKRTGTFEVCNRAIALRKEFPMEDAKINDLWLSDANRSLGRAFLETSDWSSAEKQLLETFTLLSKHSGPSLLPHGFAAAYETLSLLRMSEQRPSEALELIDKAIATAGMVQKPNAAVFLQLTFNRAMILFNLGDFKEAWKVAKENLRSAEALWERSHRAR</sequence>
<dbReference type="SUPFAM" id="SSF52540">
    <property type="entry name" value="P-loop containing nucleoside triphosphate hydrolases"/>
    <property type="match status" value="1"/>
</dbReference>
<dbReference type="Proteomes" id="UP001433268">
    <property type="component" value="Unassembled WGS sequence"/>
</dbReference>
<keyword evidence="3" id="KW-1185">Reference proteome</keyword>
<proteinExistence type="predicted"/>
<comment type="caution">
    <text evidence="2">The sequence shown here is derived from an EMBL/GenBank/DDBJ whole genome shotgun (WGS) entry which is preliminary data.</text>
</comment>
<dbReference type="GeneID" id="92040694"/>
<reference evidence="2 3" key="1">
    <citation type="submission" date="2023-01" db="EMBL/GenBank/DDBJ databases">
        <title>Analysis of 21 Apiospora genomes using comparative genomics revels a genus with tremendous synthesis potential of carbohydrate active enzymes and secondary metabolites.</title>
        <authorList>
            <person name="Sorensen T."/>
        </authorList>
    </citation>
    <scope>NUCLEOTIDE SEQUENCE [LARGE SCALE GENOMIC DNA]</scope>
    <source>
        <strain evidence="2 3">CBS 114990</strain>
    </source>
</reference>
<protein>
    <recommendedName>
        <fullName evidence="1">NB-ARC domain-containing protein</fullName>
    </recommendedName>
</protein>
<name>A0ABR1WYW9_9PEZI</name>
<evidence type="ECO:0000313" key="2">
    <source>
        <dbReference type="EMBL" id="KAK8088358.1"/>
    </source>
</evidence>
<dbReference type="PRINTS" id="PR00364">
    <property type="entry name" value="DISEASERSIST"/>
</dbReference>
<dbReference type="InterPro" id="IPR002182">
    <property type="entry name" value="NB-ARC"/>
</dbReference>
<dbReference type="SUPFAM" id="SSF48452">
    <property type="entry name" value="TPR-like"/>
    <property type="match status" value="1"/>
</dbReference>
<dbReference type="InterPro" id="IPR027417">
    <property type="entry name" value="P-loop_NTPase"/>
</dbReference>